<reference evidence="2 3" key="1">
    <citation type="journal article" date="2021" name="Hortic Res">
        <title>The domestication of Cucurbita argyrosperma as revealed by the genome of its wild relative.</title>
        <authorList>
            <person name="Barrera-Redondo J."/>
            <person name="Sanchez-de la Vega G."/>
            <person name="Aguirre-Liguori J.A."/>
            <person name="Castellanos-Morales G."/>
            <person name="Gutierrez-Guerrero Y.T."/>
            <person name="Aguirre-Dugua X."/>
            <person name="Aguirre-Planter E."/>
            <person name="Tenaillon M.I."/>
            <person name="Lira-Saade R."/>
            <person name="Eguiarte L.E."/>
        </authorList>
    </citation>
    <scope>NUCLEOTIDE SEQUENCE [LARGE SCALE GENOMIC DNA]</scope>
    <source>
        <strain evidence="2">JBR-2021</strain>
    </source>
</reference>
<organism evidence="2 3">
    <name type="scientific">Cucurbita argyrosperma subsp. sororia</name>
    <dbReference type="NCBI Taxonomy" id="37648"/>
    <lineage>
        <taxon>Eukaryota</taxon>
        <taxon>Viridiplantae</taxon>
        <taxon>Streptophyta</taxon>
        <taxon>Embryophyta</taxon>
        <taxon>Tracheophyta</taxon>
        <taxon>Spermatophyta</taxon>
        <taxon>Magnoliopsida</taxon>
        <taxon>eudicotyledons</taxon>
        <taxon>Gunneridae</taxon>
        <taxon>Pentapetalae</taxon>
        <taxon>rosids</taxon>
        <taxon>fabids</taxon>
        <taxon>Cucurbitales</taxon>
        <taxon>Cucurbitaceae</taxon>
        <taxon>Cucurbiteae</taxon>
        <taxon>Cucurbita</taxon>
    </lineage>
</organism>
<feature type="non-terminal residue" evidence="2">
    <location>
        <position position="1"/>
    </location>
</feature>
<protein>
    <submittedName>
        <fullName evidence="2">Uncharacterized protein</fullName>
    </submittedName>
</protein>
<dbReference type="Proteomes" id="UP000685013">
    <property type="component" value="Chromosome 12"/>
</dbReference>
<accession>A0AAV6MRM4</accession>
<name>A0AAV6MRM4_9ROSI</name>
<dbReference type="AlphaFoldDB" id="A0AAV6MRM4"/>
<keyword evidence="3" id="KW-1185">Reference proteome</keyword>
<proteinExistence type="predicted"/>
<sequence>MEAKFQADRSDGSSHQIHKFLFQQTVTSKIVCSDNYTCFADKTQLTNRIIEIRSRFSALLCAVSPSAGDFNKQLEGKSGSGANARRKVCKKSTNLSPPSVADDPSNLRRASTLRLCE</sequence>
<evidence type="ECO:0000313" key="3">
    <source>
        <dbReference type="Proteomes" id="UP000685013"/>
    </source>
</evidence>
<comment type="caution">
    <text evidence="2">The sequence shown here is derived from an EMBL/GenBank/DDBJ whole genome shotgun (WGS) entry which is preliminary data.</text>
</comment>
<dbReference type="EMBL" id="JAGKQH010000012">
    <property type="protein sequence ID" value="KAG6585652.1"/>
    <property type="molecule type" value="Genomic_DNA"/>
</dbReference>
<gene>
    <name evidence="2" type="ORF">SDJN03_18385</name>
</gene>
<evidence type="ECO:0000256" key="1">
    <source>
        <dbReference type="SAM" id="MobiDB-lite"/>
    </source>
</evidence>
<evidence type="ECO:0000313" key="2">
    <source>
        <dbReference type="EMBL" id="KAG6585652.1"/>
    </source>
</evidence>
<feature type="region of interest" description="Disordered" evidence="1">
    <location>
        <begin position="72"/>
        <end position="111"/>
    </location>
</feature>